<organism evidence="2 3">
    <name type="scientific">Pleuronectes platessa</name>
    <name type="common">European plaice</name>
    <dbReference type="NCBI Taxonomy" id="8262"/>
    <lineage>
        <taxon>Eukaryota</taxon>
        <taxon>Metazoa</taxon>
        <taxon>Chordata</taxon>
        <taxon>Craniata</taxon>
        <taxon>Vertebrata</taxon>
        <taxon>Euteleostomi</taxon>
        <taxon>Actinopterygii</taxon>
        <taxon>Neopterygii</taxon>
        <taxon>Teleostei</taxon>
        <taxon>Neoteleostei</taxon>
        <taxon>Acanthomorphata</taxon>
        <taxon>Carangaria</taxon>
        <taxon>Pleuronectiformes</taxon>
        <taxon>Pleuronectoidei</taxon>
        <taxon>Pleuronectidae</taxon>
        <taxon>Pleuronectes</taxon>
    </lineage>
</organism>
<sequence>MGRSSGGRRGGGGGEGGGRKSHGGIKNGMEQNKPEYKELFCVFGGAAQSSLLISDLGYRSPPFFPGDLFTVSEPRYLGWHMDGEKVLNTGVSVCATADEDDDDDDERLIQWILHETNLPSIRREQVLHWQGQAAASQESSPGPSQAIESSLTSPCFSTDAQCISLSPSSEDEAFSLDMMNGCYVH</sequence>
<gene>
    <name evidence="2" type="ORF">PLEPLA_LOCUS13133</name>
</gene>
<keyword evidence="3" id="KW-1185">Reference proteome</keyword>
<evidence type="ECO:0000313" key="3">
    <source>
        <dbReference type="Proteomes" id="UP001153269"/>
    </source>
</evidence>
<feature type="region of interest" description="Disordered" evidence="1">
    <location>
        <begin position="132"/>
        <end position="151"/>
    </location>
</feature>
<reference evidence="2" key="1">
    <citation type="submission" date="2020-03" db="EMBL/GenBank/DDBJ databases">
        <authorList>
            <person name="Weist P."/>
        </authorList>
    </citation>
    <scope>NUCLEOTIDE SEQUENCE</scope>
</reference>
<evidence type="ECO:0000313" key="2">
    <source>
        <dbReference type="EMBL" id="CAB1425203.1"/>
    </source>
</evidence>
<dbReference type="AlphaFoldDB" id="A0A9N7U867"/>
<protein>
    <submittedName>
        <fullName evidence="2">Uncharacterized protein</fullName>
    </submittedName>
</protein>
<comment type="caution">
    <text evidence="2">The sequence shown here is derived from an EMBL/GenBank/DDBJ whole genome shotgun (WGS) entry which is preliminary data.</text>
</comment>
<dbReference type="EMBL" id="CADEAL010000785">
    <property type="protein sequence ID" value="CAB1425203.1"/>
    <property type="molecule type" value="Genomic_DNA"/>
</dbReference>
<name>A0A9N7U867_PLEPL</name>
<feature type="region of interest" description="Disordered" evidence="1">
    <location>
        <begin position="1"/>
        <end position="30"/>
    </location>
</feature>
<feature type="compositionally biased region" description="Polar residues" evidence="1">
    <location>
        <begin position="133"/>
        <end position="151"/>
    </location>
</feature>
<evidence type="ECO:0000256" key="1">
    <source>
        <dbReference type="SAM" id="MobiDB-lite"/>
    </source>
</evidence>
<dbReference type="Proteomes" id="UP001153269">
    <property type="component" value="Unassembled WGS sequence"/>
</dbReference>
<accession>A0A9N7U867</accession>
<proteinExistence type="predicted"/>
<feature type="compositionally biased region" description="Gly residues" evidence="1">
    <location>
        <begin position="1"/>
        <end position="16"/>
    </location>
</feature>